<dbReference type="KEGG" id="hse:Hsero_3333"/>
<comment type="similarity">
    <text evidence="1">Belongs to the UPF0065 (bug) family.</text>
</comment>
<feature type="signal peptide" evidence="2">
    <location>
        <begin position="1"/>
        <end position="41"/>
    </location>
</feature>
<dbReference type="OrthoDB" id="9125369at2"/>
<organism evidence="3 4">
    <name type="scientific">Herbaspirillum seropedicae (strain SmR1)</name>
    <dbReference type="NCBI Taxonomy" id="757424"/>
    <lineage>
        <taxon>Bacteria</taxon>
        <taxon>Pseudomonadati</taxon>
        <taxon>Pseudomonadota</taxon>
        <taxon>Betaproteobacteria</taxon>
        <taxon>Burkholderiales</taxon>
        <taxon>Oxalobacteraceae</taxon>
        <taxon>Herbaspirillum</taxon>
    </lineage>
</organism>
<dbReference type="PANTHER" id="PTHR42928">
    <property type="entry name" value="TRICARBOXYLATE-BINDING PROTEIN"/>
    <property type="match status" value="1"/>
</dbReference>
<evidence type="ECO:0000313" key="4">
    <source>
        <dbReference type="Proteomes" id="UP000000329"/>
    </source>
</evidence>
<sequence>MPFISKSSRNNTCKSTRRTVLKSLMAGTVALSVLAAPCAFAAWPERPVTLVVPWGAGGGTDATARIIGALLEKDLGQPVNVVNRTGGNGAVGHQAIASAAPDGYTIGIATVEISMMHHQGLTKLTPRDFTPLALMNFDPAALTVSHDSPYKSFDDLLKAIKANPGKLKASGTGQGGIWHLGLAGMLNDLKVAPNAVRFVPSNGAAPAMVDLAAGGVDIVAASLPEARSLIDAGKAVPLVVMANEPAALYPKVPTLKSLTGSGWTNGAWRGIVAPKGLPAEVQTRLSASLKKIYESKDYKDFMSGRGFGVMYADSAEFGKFMDKSDADMGAILKTLGMAR</sequence>
<dbReference type="Pfam" id="PF03401">
    <property type="entry name" value="TctC"/>
    <property type="match status" value="1"/>
</dbReference>
<dbReference type="InterPro" id="IPR006311">
    <property type="entry name" value="TAT_signal"/>
</dbReference>
<dbReference type="EMBL" id="CP002039">
    <property type="protein sequence ID" value="ADJ64814.1"/>
    <property type="molecule type" value="Genomic_DNA"/>
</dbReference>
<dbReference type="STRING" id="757424.Hsero_3333"/>
<evidence type="ECO:0000313" key="3">
    <source>
        <dbReference type="EMBL" id="ADJ64814.1"/>
    </source>
</evidence>
<dbReference type="AlphaFoldDB" id="D8J231"/>
<dbReference type="Gene3D" id="3.40.190.10">
    <property type="entry name" value="Periplasmic binding protein-like II"/>
    <property type="match status" value="1"/>
</dbReference>
<dbReference type="Gene3D" id="3.40.190.150">
    <property type="entry name" value="Bordetella uptake gene, domain 1"/>
    <property type="match status" value="1"/>
</dbReference>
<evidence type="ECO:0000256" key="2">
    <source>
        <dbReference type="SAM" id="SignalP"/>
    </source>
</evidence>
<keyword evidence="4" id="KW-1185">Reference proteome</keyword>
<dbReference type="HOGENOM" id="CLU_045683_1_1_4"/>
<reference evidence="3 4" key="1">
    <citation type="submission" date="2010-04" db="EMBL/GenBank/DDBJ databases">
        <title>The genome of Herbaspirillum seropedicae SmR1, an endophytic, nitrogen-fixing, plant-growth promoting beta-Proteobacteria.</title>
        <authorList>
            <person name="Pedrosa F.O."/>
            <person name="Monteiro R.A."/>
            <person name="Wassem R."/>
            <person name="Cruz L.M."/>
            <person name="Ayub R.A."/>
            <person name="Colauto N.B."/>
            <person name="Fernandez M.A."/>
            <person name="Fungaro M.H.P."/>
            <person name="Grisard E.C."/>
            <person name="Hungria M."/>
            <person name="Madeira H.M.F."/>
            <person name="Nodari R.O."/>
            <person name="Osaku C.A."/>
            <person name="Petzl-Erler M.L."/>
            <person name="Terenzi H."/>
            <person name="Vieira L.G.E."/>
            <person name="Almeida M.I.M."/>
            <person name="Alves L.R."/>
            <person name="Arantes O.M.N."/>
            <person name="Balsanelli E."/>
            <person name="Barcellos F.G."/>
            <person name="Baura V.A."/>
            <person name="Binde D.R."/>
            <person name="Campo R.J."/>
            <person name="Chubatsu L.S."/>
            <person name="Chueire L.M.O."/>
            <person name="Ciferri R.R."/>
            <person name="Correa L.C."/>
            <person name="da Conceicao Silva J.L."/>
            <person name="Dabul A.N.G."/>
            <person name="Dambros B.P."/>
            <person name="Faoro H."/>
            <person name="Favetti A."/>
            <person name="Friedermann G."/>
            <person name="Furlaneto M.C."/>
            <person name="Gasques L.S."/>
            <person name="Gimenes C.C.T."/>
            <person name="Gioppo N.M.R."/>
            <person name="Glienke-Blanco C."/>
            <person name="Godoy L.P."/>
            <person name="Guerra M.P."/>
            <person name="Karp S."/>
            <person name="Kava-Cordeiro V."/>
            <person name="Margarido V.P."/>
            <person name="Mathioni S.M."/>
            <person name="Menck-Soares M.A."/>
            <person name="Murace N.K."/>
            <person name="Nicolas M.F."/>
            <person name="Oliveira C.E.C."/>
            <person name="Pagnan N.A.B."/>
            <person name="Pamphile J.A."/>
            <person name="Patussi E.V."/>
            <person name="Pereira L.F.P."/>
            <person name="Pereira-Ferrari L."/>
            <person name="Pinto F.G.S."/>
            <person name="Precoma C."/>
            <person name="Prioli A.J."/>
            <person name="Prioli S.M.A.P."/>
            <person name="Raittz R.T."/>
            <person name="Ramos H.J.O."/>
            <person name="Ribeiro E.M.S.F."/>
            <person name="Rigo L.U."/>
            <person name="Rocha C.L.M.S.C."/>
            <person name="Rocha S.N."/>
            <person name="Santos K."/>
            <person name="Satori D."/>
            <person name="Silva A.G."/>
            <person name="Simao R.C.G."/>
            <person name="Soares M.A.M."/>
            <person name="Souza E.M."/>
            <person name="Steffens M.B.R."/>
            <person name="Steindel M."/>
            <person name="Tadra-Sfeir M.Z."/>
            <person name="Takahashi E.K."/>
            <person name="Torres R.A."/>
            <person name="Valle J.S."/>
            <person name="Vernal J.I."/>
            <person name="Vilas-Boas L.A."/>
            <person name="Watanabe M.A.E."/>
            <person name="Weiss V.A."/>
            <person name="Yates M.A."/>
            <person name="Souza E.M."/>
        </authorList>
    </citation>
    <scope>NUCLEOTIDE SEQUENCE [LARGE SCALE GENOMIC DNA]</scope>
    <source>
        <strain evidence="3 4">SmR1</strain>
    </source>
</reference>
<feature type="chain" id="PRO_5003115740" description="Tripartite tricarboxylate transporter substrate binding protein" evidence="2">
    <location>
        <begin position="42"/>
        <end position="339"/>
    </location>
</feature>
<evidence type="ECO:0008006" key="5">
    <source>
        <dbReference type="Google" id="ProtNLM"/>
    </source>
</evidence>
<dbReference type="eggNOG" id="COG3181">
    <property type="taxonomic scope" value="Bacteria"/>
</dbReference>
<proteinExistence type="inferred from homology"/>
<name>D8J231_HERSS</name>
<dbReference type="PROSITE" id="PS51318">
    <property type="entry name" value="TAT"/>
    <property type="match status" value="1"/>
</dbReference>
<dbReference type="CDD" id="cd07012">
    <property type="entry name" value="PBP2_Bug_TTT"/>
    <property type="match status" value="1"/>
</dbReference>
<keyword evidence="2" id="KW-0732">Signal</keyword>
<accession>D8J231</accession>
<dbReference type="PIRSF" id="PIRSF017082">
    <property type="entry name" value="YflP"/>
    <property type="match status" value="1"/>
</dbReference>
<dbReference type="PANTHER" id="PTHR42928:SF5">
    <property type="entry name" value="BLR1237 PROTEIN"/>
    <property type="match status" value="1"/>
</dbReference>
<dbReference type="Proteomes" id="UP000000329">
    <property type="component" value="Chromosome"/>
</dbReference>
<evidence type="ECO:0000256" key="1">
    <source>
        <dbReference type="ARBA" id="ARBA00006987"/>
    </source>
</evidence>
<dbReference type="InterPro" id="IPR005064">
    <property type="entry name" value="BUG"/>
</dbReference>
<protein>
    <recommendedName>
        <fullName evidence="5">Tripartite tricarboxylate transporter substrate binding protein</fullName>
    </recommendedName>
</protein>
<dbReference type="InterPro" id="IPR042100">
    <property type="entry name" value="Bug_dom1"/>
</dbReference>
<dbReference type="SUPFAM" id="SSF53850">
    <property type="entry name" value="Periplasmic binding protein-like II"/>
    <property type="match status" value="1"/>
</dbReference>
<gene>
    <name evidence="3" type="ordered locus">Hsero_3333</name>
</gene>